<sequence>MGLNKLKITSSILLASFSLGFGFTLTSCSDNGFYLANFESYMAPKLMTSLKSEYDNLNFRYYGTNEDLERSFVRNYDVAVPSSYLMAKFASSGKLVKLDWSKFNIKDSDGQLITDAEKALKLFDPTAQTILTSIYDINGDGKVDKEHDNLLNYGVPYFLQDFIVGYKGEKLQKFAKNNENRWTDVINYFGKNSGRSKTYKKIAMIDDYRTVYSIPRLIETESSGSPNVNPNAGPKGEDVVTINNFVNTYGILSSNFTESNTFLLNSDSNFILNDFADPKGASVGIMYNGDLLYAIQGGDNGSEEQLFDENNVHFIRPKNTLIALDMLVINKNSKFQNEAYDIIKKIALEGLSKDEDITNTDDEDSYIYGPMVNFDYVQYTSPLEKITEYVLGKKETNPKTKQLNNKDESENKIQSTYFSYLLDEGYSEEFVKLCQEIYRIGLYNSTESPTQPVKHNLIEKDLSELNKSNMFYAYNKIRAKL</sequence>
<dbReference type="RefSeq" id="WP_004025388.1">
    <property type="nucleotide sequence ID" value="NZ_AGFP01000063.1"/>
</dbReference>
<accession>A0A6P1LI37</accession>
<dbReference type="PROSITE" id="PS51257">
    <property type="entry name" value="PROKAR_LIPOPROTEIN"/>
    <property type="match status" value="1"/>
</dbReference>
<dbReference type="PANTHER" id="PTHR30222">
    <property type="entry name" value="SPERMIDINE/PUTRESCINE-BINDING PERIPLASMIC PROTEIN"/>
    <property type="match status" value="1"/>
</dbReference>
<protein>
    <submittedName>
        <fullName evidence="2">Uncharacterized protein</fullName>
    </submittedName>
</protein>
<keyword evidence="1" id="KW-0732">Signal</keyword>
<dbReference type="EMBL" id="CP033512">
    <property type="protein sequence ID" value="QHG89775.2"/>
    <property type="molecule type" value="Genomic_DNA"/>
</dbReference>
<evidence type="ECO:0000256" key="1">
    <source>
        <dbReference type="ARBA" id="ARBA00022729"/>
    </source>
</evidence>
<dbReference type="AlphaFoldDB" id="A0A6P1LI37"/>
<organism evidence="2 3">
    <name type="scientific">Malacoplasma iowae 695</name>
    <dbReference type="NCBI Taxonomy" id="1048830"/>
    <lineage>
        <taxon>Bacteria</taxon>
        <taxon>Bacillati</taxon>
        <taxon>Mycoplasmatota</taxon>
        <taxon>Mycoplasmoidales</taxon>
        <taxon>Mycoplasmoidaceae</taxon>
        <taxon>Malacoplasma</taxon>
    </lineage>
</organism>
<proteinExistence type="predicted"/>
<dbReference type="KEGG" id="miw:EER00_02650"/>
<dbReference type="GO" id="GO:0016020">
    <property type="term" value="C:membrane"/>
    <property type="evidence" value="ECO:0007669"/>
    <property type="project" value="InterPro"/>
</dbReference>
<dbReference type="PANTHER" id="PTHR30222:SF17">
    <property type="entry name" value="SPERMIDINE_PUTRESCINE-BINDING PERIPLASMIC PROTEIN"/>
    <property type="match status" value="1"/>
</dbReference>
<evidence type="ECO:0000313" key="2">
    <source>
        <dbReference type="EMBL" id="QHG89775.2"/>
    </source>
</evidence>
<dbReference type="OrthoDB" id="403918at2"/>
<dbReference type="Proteomes" id="UP000464283">
    <property type="component" value="Chromosome"/>
</dbReference>
<evidence type="ECO:0000313" key="3">
    <source>
        <dbReference type="Proteomes" id="UP000464283"/>
    </source>
</evidence>
<dbReference type="Gene3D" id="3.40.190.10">
    <property type="entry name" value="Periplasmic binding protein-like II"/>
    <property type="match status" value="1"/>
</dbReference>
<dbReference type="InterPro" id="IPR000044">
    <property type="entry name" value="Uncharacterised_lipoprot_MG045"/>
</dbReference>
<dbReference type="GeneID" id="96867082"/>
<name>A0A6P1LI37_MALIO</name>
<reference evidence="3" key="1">
    <citation type="submission" date="2018-11" db="EMBL/GenBank/DDBJ databases">
        <title>The first complete genome sequence of Mycoplasma iowae strain 695.</title>
        <authorList>
            <person name="Ghanem M."/>
            <person name="El-Gazzar M."/>
        </authorList>
    </citation>
    <scope>NUCLEOTIDE SEQUENCE [LARGE SCALE GENOMIC DNA]</scope>
    <source>
        <strain evidence="3">695</strain>
    </source>
</reference>
<dbReference type="SUPFAM" id="SSF53850">
    <property type="entry name" value="Periplasmic binding protein-like II"/>
    <property type="match status" value="1"/>
</dbReference>
<gene>
    <name evidence="2" type="ORF">EER00_02650</name>
</gene>
<dbReference type="Pfam" id="PF02030">
    <property type="entry name" value="Lipoprotein_8"/>
    <property type="match status" value="1"/>
</dbReference>
<dbReference type="PRINTS" id="PR00905">
    <property type="entry name" value="MG045FAMILY"/>
</dbReference>